<dbReference type="Gene3D" id="3.40.50.1460">
    <property type="match status" value="1"/>
</dbReference>
<gene>
    <name evidence="3" type="primary">porU</name>
    <name evidence="3" type="ORF">L3049_08185</name>
</gene>
<comment type="caution">
    <text evidence="3">The sequence shown here is derived from an EMBL/GenBank/DDBJ whole genome shotgun (WGS) entry which is preliminary data.</text>
</comment>
<protein>
    <submittedName>
        <fullName evidence="3">Type IX secretion system sortase PorU</fullName>
    </submittedName>
</protein>
<dbReference type="RefSeq" id="WP_275109319.1">
    <property type="nucleotide sequence ID" value="NZ_JAKJSC010000001.1"/>
</dbReference>
<dbReference type="EMBL" id="JAKJSC010000001">
    <property type="protein sequence ID" value="MDE5417984.1"/>
    <property type="molecule type" value="Genomic_DNA"/>
</dbReference>
<dbReference type="InterPro" id="IPR001769">
    <property type="entry name" value="Gingipain"/>
</dbReference>
<dbReference type="NCBIfam" id="TIGR04183">
    <property type="entry name" value="Por_Secre_tail"/>
    <property type="match status" value="1"/>
</dbReference>
<reference evidence="3 4" key="1">
    <citation type="submission" date="2022-01" db="EMBL/GenBank/DDBJ databases">
        <title>Labilibaculum sp. nov, a marine bacterium isolated from Antarctica.</title>
        <authorList>
            <person name="Dai W."/>
        </authorList>
    </citation>
    <scope>NUCLEOTIDE SEQUENCE [LARGE SCALE GENOMIC DNA]</scope>
    <source>
        <strain evidence="3 4">DW002</strain>
    </source>
</reference>
<evidence type="ECO:0000259" key="2">
    <source>
        <dbReference type="Pfam" id="PF01364"/>
    </source>
</evidence>
<keyword evidence="4" id="KW-1185">Reference proteome</keyword>
<dbReference type="Pfam" id="PF01364">
    <property type="entry name" value="Peptidase_C25"/>
    <property type="match status" value="1"/>
</dbReference>
<accession>A0ABT5VRC7</accession>
<feature type="domain" description="Gingipain" evidence="2">
    <location>
        <begin position="542"/>
        <end position="906"/>
    </location>
</feature>
<dbReference type="Gene3D" id="2.60.40.4070">
    <property type="match status" value="1"/>
</dbReference>
<dbReference type="Gene3D" id="3.40.50.10390">
    <property type="entry name" value="Gingipain r, domain 1"/>
    <property type="match status" value="1"/>
</dbReference>
<dbReference type="SUPFAM" id="SSF52129">
    <property type="entry name" value="Caspase-like"/>
    <property type="match status" value="1"/>
</dbReference>
<proteinExistence type="predicted"/>
<keyword evidence="1" id="KW-0732">Signal</keyword>
<name>A0ABT5VRC7_9BACT</name>
<organism evidence="3 4">
    <name type="scientific">Paralabilibaculum antarcticum</name>
    <dbReference type="NCBI Taxonomy" id="2912572"/>
    <lineage>
        <taxon>Bacteria</taxon>
        <taxon>Pseudomonadati</taxon>
        <taxon>Bacteroidota</taxon>
        <taxon>Bacteroidia</taxon>
        <taxon>Marinilabiliales</taxon>
        <taxon>Marinifilaceae</taxon>
        <taxon>Paralabilibaculum</taxon>
    </lineage>
</organism>
<dbReference type="NCBIfam" id="NF033707">
    <property type="entry name" value="T9SS_sortase"/>
    <property type="match status" value="1"/>
</dbReference>
<evidence type="ECO:0000256" key="1">
    <source>
        <dbReference type="ARBA" id="ARBA00022729"/>
    </source>
</evidence>
<dbReference type="Proteomes" id="UP001528920">
    <property type="component" value="Unassembled WGS sequence"/>
</dbReference>
<evidence type="ECO:0000313" key="3">
    <source>
        <dbReference type="EMBL" id="MDE5417984.1"/>
    </source>
</evidence>
<evidence type="ECO:0000313" key="4">
    <source>
        <dbReference type="Proteomes" id="UP001528920"/>
    </source>
</evidence>
<dbReference type="InterPro" id="IPR029030">
    <property type="entry name" value="Caspase-like_dom_sf"/>
</dbReference>
<dbReference type="InterPro" id="IPR029031">
    <property type="entry name" value="Gingipain_N_sf"/>
</dbReference>
<dbReference type="InterPro" id="IPR026444">
    <property type="entry name" value="Secre_tail"/>
</dbReference>
<sequence length="1267" mass="142447">MQKRLLLPMRYLVILLFSLLNISAFAQISKPFQLQWTENKVFYPNGESISTLMFSGASIEEKNNWLPEFSHLQLLGSTNDLFEVELVDTEFKLLSSIEKQILQNKTVPNNINLSIKSVLIRKKAYQEVYLIPIRRNSTSGQYEKLVKFSLRFKKLKQSKSASQVKSYVSSSALKTGSWVKISVDTTAIHKITYSQLIDMGISNPENVRVYGSGGGMLSKMNSDEHIDDLVNNPIFMERGDDGIFNSGDYILFYAKGTNSWKHDENTNEFVHENHLYSDASYYFLSSDMGSPLLMESTPSLSTSNIIVNDFNDYAVIDQDEINLLESGRLWLGDKFDVTTNYAYSFNFPNLKNDEPIAITTNLVARSSSSTKFTLQSGSTVIGNIPMNQVNTGSYTASYASQSENSFTNFTPSSDQFEIEIDYEKSSASSKGWLNFLRVNARRELIFTTDQMSFRDKKSIGTGNIANFSIQNTNDKIQIWDVSKPKSLKLILASYSNNTTSFNADANILKEYIAVDVKGDFPSPELVGTVQNQNLHALSQKDMLIISPTKFTSFANQIADFHKTKDALSVQVINPEEIYNEFSSGAPDVSAIRNFIKMFYDRAANESEMPKYLLLFGDGSYDNKSDQENNTNQVLTYQSQNSLSPTQSFVTDDFFGLLDDDEGEASGMLDIGIGRLPVNTIEEAQTVINKILNYNDSEWGDWRTNVCFIGDDEDRNTHMRDANRLAVQVENNYPQYQTQRIFLDDYEQIISSVGQVYPDVNFEISESVNKGTLIMNYTGHGNENGLAHEQIMMLDDILAWKNPNKLPLFMTATCEFSRFDNYKKRSSGEMILLRENGGGIGLFTTTRLVFSSPNFTLNQNFYHHVFDKDADGNYNRLGDIMRKTKNETGSGINKRNFTLLGDPALRLNYPKHTAETTKLNDVNITQAIDTLKALSKIKISGRIVSEDGADLNDFSGTLFPTVFDKVKTKATRGNDYDPFEYEVQNSILFKGKASVTNGKFDFNFFVPKDISYEYGNGKITYYANSTNTDATGFTNNIVIGGTNPNADNDKLGPEISLFMDDEHFTPGGLTSSSPLLLAVVKDSSGINTLGNSIGHDIVAILDQKSDNAIKLNDFYESDLDNYQEGKISYRLTDLEPGEHDIQLKVWDNVNNSSENILDFIVAEDAELVLKNILNYPNPFTTNTGFYFEHNHAARELDVLIQILTISGKLIKSIETTVNSSGNRVGPIQWDGKDDFGNSIGRGVYFYRVKVRADDGKVVNKFQKLVILK</sequence>
<dbReference type="CDD" id="cd02258">
    <property type="entry name" value="Peptidase_C25_N"/>
    <property type="match status" value="1"/>
</dbReference>